<reference evidence="1" key="2">
    <citation type="submission" date="2020-09" db="EMBL/GenBank/DDBJ databases">
        <authorList>
            <person name="Sun Q."/>
            <person name="Ohkuma M."/>
        </authorList>
    </citation>
    <scope>NUCLEOTIDE SEQUENCE</scope>
    <source>
        <strain evidence="1">JCM 3313</strain>
    </source>
</reference>
<name>A0A918EDB7_9PSEU</name>
<protein>
    <recommendedName>
        <fullName evidence="3">Type VII secretion system (Wss) protein ESAT-6</fullName>
    </recommendedName>
</protein>
<evidence type="ECO:0000313" key="1">
    <source>
        <dbReference type="EMBL" id="GGP55721.1"/>
    </source>
</evidence>
<keyword evidence="2" id="KW-1185">Reference proteome</keyword>
<dbReference type="RefSeq" id="WP_229795681.1">
    <property type="nucleotide sequence ID" value="NZ_BMRG01000004.1"/>
</dbReference>
<reference evidence="1" key="1">
    <citation type="journal article" date="2014" name="Int. J. Syst. Evol. Microbiol.">
        <title>Complete genome sequence of Corynebacterium casei LMG S-19264T (=DSM 44701T), isolated from a smear-ripened cheese.</title>
        <authorList>
            <consortium name="US DOE Joint Genome Institute (JGI-PGF)"/>
            <person name="Walter F."/>
            <person name="Albersmeier A."/>
            <person name="Kalinowski J."/>
            <person name="Ruckert C."/>
        </authorList>
    </citation>
    <scope>NUCLEOTIDE SEQUENCE</scope>
    <source>
        <strain evidence="1">JCM 3313</strain>
    </source>
</reference>
<gene>
    <name evidence="1" type="ORF">GCM10010185_30370</name>
</gene>
<proteinExistence type="predicted"/>
<sequence length="267" mass="27078">MTTALDRPAARIGDLLTGLRATGEAISGKQWLSDELAGGPAAPLDALGSTERPLSALDEAGFGFLTPLISFLEEPLDRLRGDPDAVAGGAAEFDRAAGEATAVAEEYRSSAGDQTDQWSGSAASDYLRTGTELADGVLSIAETSLTAAKALVGAGEVVAQVVATTTGLIAEAVAEIGPIMAKAVAEAPATFGQSLAVAIPQCVRIAVDCGVRIAAQLAALLTSGENLIKLIEGALGVLSVVKEVLSFISERSESTTPDTDPTSEEPA</sequence>
<evidence type="ECO:0008006" key="3">
    <source>
        <dbReference type="Google" id="ProtNLM"/>
    </source>
</evidence>
<comment type="caution">
    <text evidence="1">The sequence shown here is derived from an EMBL/GenBank/DDBJ whole genome shotgun (WGS) entry which is preliminary data.</text>
</comment>
<organism evidence="1 2">
    <name type="scientific">Saccharothrix coeruleofusca</name>
    <dbReference type="NCBI Taxonomy" id="33919"/>
    <lineage>
        <taxon>Bacteria</taxon>
        <taxon>Bacillati</taxon>
        <taxon>Actinomycetota</taxon>
        <taxon>Actinomycetes</taxon>
        <taxon>Pseudonocardiales</taxon>
        <taxon>Pseudonocardiaceae</taxon>
        <taxon>Saccharothrix</taxon>
    </lineage>
</organism>
<evidence type="ECO:0000313" key="2">
    <source>
        <dbReference type="Proteomes" id="UP000639606"/>
    </source>
</evidence>
<dbReference type="EMBL" id="BMRG01000004">
    <property type="protein sequence ID" value="GGP55721.1"/>
    <property type="molecule type" value="Genomic_DNA"/>
</dbReference>
<accession>A0A918EDB7</accession>
<dbReference type="AlphaFoldDB" id="A0A918EDB7"/>
<dbReference type="Proteomes" id="UP000639606">
    <property type="component" value="Unassembled WGS sequence"/>
</dbReference>
<dbReference type="SUPFAM" id="SSF140453">
    <property type="entry name" value="EsxAB dimer-like"/>
    <property type="match status" value="1"/>
</dbReference>
<dbReference type="InterPro" id="IPR036689">
    <property type="entry name" value="ESAT-6-like_sf"/>
</dbReference>